<dbReference type="GO" id="GO:0016787">
    <property type="term" value="F:hydrolase activity"/>
    <property type="evidence" value="ECO:0007669"/>
    <property type="project" value="InterPro"/>
</dbReference>
<evidence type="ECO:0000259" key="3">
    <source>
        <dbReference type="Pfam" id="PF00149"/>
    </source>
</evidence>
<gene>
    <name evidence="5" type="ORF">H744_1c1441</name>
</gene>
<dbReference type="STRING" id="658445.H744_1c1441"/>
<dbReference type="PANTHER" id="PTHR11575">
    <property type="entry name" value="5'-NUCLEOTIDASE-RELATED"/>
    <property type="match status" value="1"/>
</dbReference>
<keyword evidence="2" id="KW-0812">Transmembrane</keyword>
<keyword evidence="2" id="KW-1133">Transmembrane helix</keyword>
<dbReference type="InterPro" id="IPR029052">
    <property type="entry name" value="Metallo-depent_PP-like"/>
</dbReference>
<dbReference type="EMBL" id="CP005973">
    <property type="protein sequence ID" value="AJR06463.1"/>
    <property type="molecule type" value="Genomic_DNA"/>
</dbReference>
<dbReference type="InterPro" id="IPR008334">
    <property type="entry name" value="5'-Nucleotdase_C"/>
</dbReference>
<evidence type="ECO:0000313" key="5">
    <source>
        <dbReference type="EMBL" id="AJR06463.1"/>
    </source>
</evidence>
<dbReference type="OrthoDB" id="9803927at2"/>
<accession>A0A0C5WH55</accession>
<evidence type="ECO:0000256" key="1">
    <source>
        <dbReference type="ARBA" id="ARBA00022729"/>
    </source>
</evidence>
<feature type="transmembrane region" description="Helical" evidence="2">
    <location>
        <begin position="21"/>
        <end position="48"/>
    </location>
</feature>
<dbReference type="Gene3D" id="3.60.21.10">
    <property type="match status" value="1"/>
</dbReference>
<dbReference type="Pfam" id="PF00149">
    <property type="entry name" value="Metallophos"/>
    <property type="match status" value="1"/>
</dbReference>
<evidence type="ECO:0000313" key="6">
    <source>
        <dbReference type="Proteomes" id="UP000032303"/>
    </source>
</evidence>
<dbReference type="InterPro" id="IPR036907">
    <property type="entry name" value="5'-Nucleotdase_C_sf"/>
</dbReference>
<keyword evidence="1" id="KW-0732">Signal</keyword>
<dbReference type="HOGENOM" id="CLU_005854_4_4_6"/>
<dbReference type="PATRIC" id="fig|658445.3.peg.1559"/>
<dbReference type="Pfam" id="PF02872">
    <property type="entry name" value="5_nucleotid_C"/>
    <property type="match status" value="1"/>
</dbReference>
<feature type="domain" description="Calcineurin-like phosphoesterase" evidence="3">
    <location>
        <begin position="114"/>
        <end position="343"/>
    </location>
</feature>
<protein>
    <submittedName>
        <fullName evidence="5">Putative phosphatase/nucleotidase</fullName>
    </submittedName>
</protein>
<evidence type="ECO:0000256" key="2">
    <source>
        <dbReference type="SAM" id="Phobius"/>
    </source>
</evidence>
<name>A0A0C5WH55_9GAMM</name>
<evidence type="ECO:0000259" key="4">
    <source>
        <dbReference type="Pfam" id="PF02872"/>
    </source>
</evidence>
<dbReference type="Proteomes" id="UP000032303">
    <property type="component" value="Chromosome 1"/>
</dbReference>
<dbReference type="GO" id="GO:0030288">
    <property type="term" value="C:outer membrane-bounded periplasmic space"/>
    <property type="evidence" value="ECO:0007669"/>
    <property type="project" value="TreeGrafter"/>
</dbReference>
<dbReference type="PRINTS" id="PR01607">
    <property type="entry name" value="APYRASEFAMLY"/>
</dbReference>
<organism evidence="5 6">
    <name type="scientific">Photobacterium gaetbulicola Gung47</name>
    <dbReference type="NCBI Taxonomy" id="658445"/>
    <lineage>
        <taxon>Bacteria</taxon>
        <taxon>Pseudomonadati</taxon>
        <taxon>Pseudomonadota</taxon>
        <taxon>Gammaproteobacteria</taxon>
        <taxon>Vibrionales</taxon>
        <taxon>Vibrionaceae</taxon>
        <taxon>Photobacterium</taxon>
    </lineage>
</organism>
<dbReference type="SUPFAM" id="SSF55816">
    <property type="entry name" value="5'-nucleotidase (syn. UDP-sugar hydrolase), C-terminal domain"/>
    <property type="match status" value="1"/>
</dbReference>
<dbReference type="SUPFAM" id="SSF56300">
    <property type="entry name" value="Metallo-dependent phosphatases"/>
    <property type="match status" value="1"/>
</dbReference>
<dbReference type="InterPro" id="IPR006179">
    <property type="entry name" value="5_nucleotidase/apyrase"/>
</dbReference>
<dbReference type="PANTHER" id="PTHR11575:SF6">
    <property type="entry name" value="2',3'-CYCLIC-NUCLEOTIDE 2'-PHOSPHODIESTERASE_3'-NUCLEOTIDASE"/>
    <property type="match status" value="1"/>
</dbReference>
<dbReference type="InterPro" id="IPR004843">
    <property type="entry name" value="Calcineurin-like_PHP"/>
</dbReference>
<proteinExistence type="predicted"/>
<dbReference type="KEGG" id="pgb:H744_1c1441"/>
<keyword evidence="2" id="KW-0472">Membrane</keyword>
<dbReference type="Gene3D" id="3.90.780.10">
    <property type="entry name" value="5'-Nucleotidase, C-terminal domain"/>
    <property type="match status" value="1"/>
</dbReference>
<reference evidence="5 6" key="1">
    <citation type="submission" date="2013-05" db="EMBL/GenBank/DDBJ databases">
        <title>Complete genome sequence of the lipase-producing bacterium Photobacterium gaetbulicola Gung47.</title>
        <authorList>
            <person name="Kim Y.-O."/>
        </authorList>
    </citation>
    <scope>NUCLEOTIDE SEQUENCE [LARGE SCALE GENOMIC DNA]</scope>
    <source>
        <strain evidence="5 6">Gung47</strain>
    </source>
</reference>
<keyword evidence="6" id="KW-1185">Reference proteome</keyword>
<dbReference type="AlphaFoldDB" id="A0A0C5WH55"/>
<dbReference type="GO" id="GO:0009166">
    <property type="term" value="P:nucleotide catabolic process"/>
    <property type="evidence" value="ECO:0007669"/>
    <property type="project" value="InterPro"/>
</dbReference>
<sequence>MKRFTINDSFIELTKFTFGNTLGVFRVFILLLRRIFLGVLYTIFYIIFFDCLAMTKNTIKVAALSAAVVTALAGCNSSSNEPERPAIAECKTYEPTKAVIVKGDNDQLTRQTITIGATGDMHGRIFAYDYALDSVDQNAGFTKIATLLHEERASNDNFLMIDLGDTVQGNSAELFNDLPVHPVVETMNFMDYDVWVPGNHEFDFERAFLERSLEGFNGSVISSNIIWDKNSADCKTNGQEVPFLRGYQIFDYNGAKVAVIGLTPSYVKIWNASNPENFRNLDFKEEFSSLESTVDQVIAKYQPDVVIGALHHGRSESHARGVNEIASKMADKFDVIFMGHEHARFIEQIELDAPFENGMDDISIDGENQQEDKDKSGVYNAQTRQSKVKVIEPGNWGWALAKAEIELEKDENDQWQIVDTTMSNRTVASVEEDAALQNEMQHIHDASVEDANIEIGVVRGNFTNTPNGKADEAVLEDQVLNNEGLRLYSTIHSAKVSDMPLTDLINQIQIMNVEEKAGIEVDVSAAALFSDGSNLFDGETYRKKDSANLYMYDNQLVAVNITGANLKAYMEWSYSYFNKYEEGDLTVSFDETVPSFNYDIFDGHIEYVVDLSQEVGNRIQDIKIRGVDLADEQTYVLAINDYRFGSPMKEVGWVSDEDVLWDSSAEAIYAVRDMLTDYVAKNGVLDRSKFENVNWYITQYGPSDAKGNVADEDKGVILQLREDGAQGEALWNRLQNKEICVMRSGPGARDAINVSVNVANNNTWFVNPNPSNPYEGCTYSNQPK</sequence>
<feature type="domain" description="5'-Nucleotidase C-terminal" evidence="4">
    <location>
        <begin position="490"/>
        <end position="644"/>
    </location>
</feature>